<keyword evidence="4 6" id="KW-1133">Transmembrane helix</keyword>
<dbReference type="Proteomes" id="UP001211987">
    <property type="component" value="Unassembled WGS sequence"/>
</dbReference>
<dbReference type="InterPro" id="IPR036259">
    <property type="entry name" value="MFS_trans_sf"/>
</dbReference>
<keyword evidence="3 6" id="KW-0812">Transmembrane</keyword>
<feature type="transmembrane region" description="Helical" evidence="6">
    <location>
        <begin position="103"/>
        <end position="122"/>
    </location>
</feature>
<feature type="transmembrane region" description="Helical" evidence="6">
    <location>
        <begin position="12"/>
        <end position="35"/>
    </location>
</feature>
<protein>
    <submittedName>
        <fullName evidence="8">MFS transporter</fullName>
    </submittedName>
</protein>
<feature type="transmembrane region" description="Helical" evidence="6">
    <location>
        <begin position="271"/>
        <end position="288"/>
    </location>
</feature>
<sequence length="384" mass="42111">MKEKLWTKKYLLSVIILFAICLCSNIVLSVLTIFAKNLTGLDTYAGLMTSIFTLAALCVRFIAGILLDKFGCKKVILGGITLMMAAAFFFIDCKQIELAIIYRIMQGIGFGIASTGASTYVAKMCHPNRLLEGVSYASIANSLTGVVGPSIAYSILGANYDRFKLLFIVSLLICILTFGLMLLGKDVSIVSIENQNKEKETINWLILIVPILVLFFNSLTQSAITSFVSLYAISLGFAGAGMFFSVNAIGMISSRFIMNRLVIHFGEFKMLLLNSLLFFISVYLIGQVTRMYQLLFLALPAGFATGAVAPIVNTFLIKRMPESKNGIANATYYAAMDIGYAIGSVVWGIIAAFNGYRMIFYLGALMQIVGVILCLAQMKIYRLK</sequence>
<dbReference type="CDD" id="cd17489">
    <property type="entry name" value="MFS_YfcJ_like"/>
    <property type="match status" value="1"/>
</dbReference>
<evidence type="ECO:0000256" key="6">
    <source>
        <dbReference type="SAM" id="Phobius"/>
    </source>
</evidence>
<organism evidence="8 9">
    <name type="scientific">Thomasclavelia ramosa</name>
    <dbReference type="NCBI Taxonomy" id="1547"/>
    <lineage>
        <taxon>Bacteria</taxon>
        <taxon>Bacillati</taxon>
        <taxon>Bacillota</taxon>
        <taxon>Erysipelotrichia</taxon>
        <taxon>Erysipelotrichales</taxon>
        <taxon>Coprobacillaceae</taxon>
        <taxon>Thomasclavelia</taxon>
    </lineage>
</organism>
<evidence type="ECO:0000256" key="4">
    <source>
        <dbReference type="ARBA" id="ARBA00022989"/>
    </source>
</evidence>
<comment type="caution">
    <text evidence="8">The sequence shown here is derived from an EMBL/GenBank/DDBJ whole genome shotgun (WGS) entry which is preliminary data.</text>
</comment>
<feature type="transmembrane region" description="Helical" evidence="6">
    <location>
        <begin position="134"/>
        <end position="156"/>
    </location>
</feature>
<dbReference type="SUPFAM" id="SSF103473">
    <property type="entry name" value="MFS general substrate transporter"/>
    <property type="match status" value="1"/>
</dbReference>
<dbReference type="GO" id="GO:0022857">
    <property type="term" value="F:transmembrane transporter activity"/>
    <property type="evidence" value="ECO:0007669"/>
    <property type="project" value="InterPro"/>
</dbReference>
<accession>A0A9Q7HQV7</accession>
<dbReference type="InterPro" id="IPR020846">
    <property type="entry name" value="MFS_dom"/>
</dbReference>
<dbReference type="EMBL" id="JAQLKE010000038">
    <property type="protein sequence ID" value="MDB7085384.1"/>
    <property type="molecule type" value="Genomic_DNA"/>
</dbReference>
<dbReference type="AlphaFoldDB" id="A0A9Q7HQV7"/>
<feature type="transmembrane region" description="Helical" evidence="6">
    <location>
        <begin position="162"/>
        <end position="183"/>
    </location>
</feature>
<dbReference type="Pfam" id="PF07690">
    <property type="entry name" value="MFS_1"/>
    <property type="match status" value="1"/>
</dbReference>
<feature type="transmembrane region" description="Helical" evidence="6">
    <location>
        <begin position="359"/>
        <end position="378"/>
    </location>
</feature>
<evidence type="ECO:0000256" key="5">
    <source>
        <dbReference type="ARBA" id="ARBA00023136"/>
    </source>
</evidence>
<evidence type="ECO:0000313" key="9">
    <source>
        <dbReference type="Proteomes" id="UP001211987"/>
    </source>
</evidence>
<dbReference type="RefSeq" id="WP_008792038.1">
    <property type="nucleotide sequence ID" value="NZ_CAXMZE010000001.1"/>
</dbReference>
<feature type="transmembrane region" description="Helical" evidence="6">
    <location>
        <begin position="47"/>
        <end position="67"/>
    </location>
</feature>
<dbReference type="Gene3D" id="1.20.1250.20">
    <property type="entry name" value="MFS general substrate transporter like domains"/>
    <property type="match status" value="1"/>
</dbReference>
<keyword evidence="2" id="KW-0813">Transport</keyword>
<feature type="domain" description="Major facilitator superfamily (MFS) profile" evidence="7">
    <location>
        <begin position="9"/>
        <end position="382"/>
    </location>
</feature>
<feature type="transmembrane region" description="Helical" evidence="6">
    <location>
        <begin position="294"/>
        <end position="318"/>
    </location>
</feature>
<dbReference type="InterPro" id="IPR011701">
    <property type="entry name" value="MFS"/>
</dbReference>
<evidence type="ECO:0000313" key="8">
    <source>
        <dbReference type="EMBL" id="MDB7085384.1"/>
    </source>
</evidence>
<comment type="subcellular location">
    <subcellularLocation>
        <location evidence="1">Cell membrane</location>
        <topology evidence="1">Multi-pass membrane protein</topology>
    </subcellularLocation>
</comment>
<feature type="transmembrane region" description="Helical" evidence="6">
    <location>
        <begin position="330"/>
        <end position="353"/>
    </location>
</feature>
<feature type="transmembrane region" description="Helical" evidence="6">
    <location>
        <begin position="204"/>
        <end position="224"/>
    </location>
</feature>
<name>A0A9Q7HQV7_9FIRM</name>
<dbReference type="PANTHER" id="PTHR23531">
    <property type="entry name" value="QUINOLENE RESISTANCE PROTEIN NORA"/>
    <property type="match status" value="1"/>
</dbReference>
<evidence type="ECO:0000256" key="2">
    <source>
        <dbReference type="ARBA" id="ARBA00022448"/>
    </source>
</evidence>
<keyword evidence="5 6" id="KW-0472">Membrane</keyword>
<evidence type="ECO:0000256" key="3">
    <source>
        <dbReference type="ARBA" id="ARBA00022692"/>
    </source>
</evidence>
<dbReference type="GO" id="GO:0005886">
    <property type="term" value="C:plasma membrane"/>
    <property type="evidence" value="ECO:0007669"/>
    <property type="project" value="UniProtKB-SubCell"/>
</dbReference>
<proteinExistence type="predicted"/>
<reference evidence="8" key="1">
    <citation type="submission" date="2023-01" db="EMBL/GenBank/DDBJ databases">
        <title>Human gut microbiome strain richness.</title>
        <authorList>
            <person name="Chen-Liaw A."/>
        </authorList>
    </citation>
    <scope>NUCLEOTIDE SEQUENCE</scope>
    <source>
        <strain evidence="8">1001217st2_G6_1001217B_191108</strain>
    </source>
</reference>
<feature type="transmembrane region" description="Helical" evidence="6">
    <location>
        <begin position="74"/>
        <end position="91"/>
    </location>
</feature>
<dbReference type="InterPro" id="IPR052714">
    <property type="entry name" value="MFS_Exporter"/>
</dbReference>
<evidence type="ECO:0000259" key="7">
    <source>
        <dbReference type="PROSITE" id="PS50850"/>
    </source>
</evidence>
<dbReference type="PROSITE" id="PS50850">
    <property type="entry name" value="MFS"/>
    <property type="match status" value="1"/>
</dbReference>
<dbReference type="PANTHER" id="PTHR23531:SF1">
    <property type="entry name" value="QUINOLENE RESISTANCE PROTEIN NORA"/>
    <property type="match status" value="1"/>
</dbReference>
<feature type="transmembrane region" description="Helical" evidence="6">
    <location>
        <begin position="230"/>
        <end position="250"/>
    </location>
</feature>
<evidence type="ECO:0000256" key="1">
    <source>
        <dbReference type="ARBA" id="ARBA00004651"/>
    </source>
</evidence>
<gene>
    <name evidence="8" type="ORF">PM738_16375</name>
</gene>